<keyword evidence="5" id="KW-1185">Reference proteome</keyword>
<dbReference type="CDD" id="cd00051">
    <property type="entry name" value="EFh"/>
    <property type="match status" value="4"/>
</dbReference>
<dbReference type="Proteomes" id="UP001642464">
    <property type="component" value="Unassembled WGS sequence"/>
</dbReference>
<protein>
    <recommendedName>
        <fullName evidence="3">EF-hand domain-containing protein</fullName>
    </recommendedName>
</protein>
<feature type="domain" description="EF-hand" evidence="3">
    <location>
        <begin position="102"/>
        <end position="137"/>
    </location>
</feature>
<dbReference type="Pfam" id="PF13499">
    <property type="entry name" value="EF-hand_7"/>
    <property type="match status" value="1"/>
</dbReference>
<dbReference type="PROSITE" id="PS00018">
    <property type="entry name" value="EF_HAND_1"/>
    <property type="match status" value="4"/>
</dbReference>
<comment type="caution">
    <text evidence="4">The sequence shown here is derived from an EMBL/GenBank/DDBJ whole genome shotgun (WGS) entry which is preliminary data.</text>
</comment>
<dbReference type="Gene3D" id="1.10.238.10">
    <property type="entry name" value="EF-hand"/>
    <property type="match status" value="3"/>
</dbReference>
<dbReference type="SUPFAM" id="SSF47473">
    <property type="entry name" value="EF-hand"/>
    <property type="match status" value="2"/>
</dbReference>
<dbReference type="EMBL" id="CAXAMM010039018">
    <property type="protein sequence ID" value="CAK9083056.1"/>
    <property type="molecule type" value="Genomic_DNA"/>
</dbReference>
<sequence>MWILALLCHTCLATHLRGVRPALQSHGLSDPEDVFHDAKGRGPPSDIINKTLHEHMDFQSVRDPGDTDAVVVEQTFDSLDTNYDDSLSRAEFIAGALRNNPGSRDKLVEIFSSIDTNADGEISRTEFVSAAKGSQKMGGLNPAFRLADADGDGFLSQDEFFFIARQFYPLEWQNSDALIPLFHLLDTDVDGRLSRMEFLKQADGGPVLTRHHARLKPIPTKPVDDRGNRSERLPVAEPGKRAKVAQTSKRGVFEKTEKVFDEKGKTEKTRIQGKGDFDAIPDWLRPDGLSEEVAHDIAQETAKAVREVIRQELGTSPLSPAAKAAMDAAKSAGLSKEGAAAAAAEAAGRAAADEASTRDASPKKLGAVAATAAFRAALATGMTKTQAAMRSAETASKAAADKALALSSNFQQAAQVAANVAFQAALDAGMSYSQAAQAAAEAAGRVIASHPSGIEQDITAAAKAAQQGVQDLGAPKEVAVVAATAAVGSAAAEEALAEGKRPKEAAGAAANAVFSFSVTHGLKAEEAVSQSTVAAAEAALQVAIASGKGTQEVVDTAVETAEETLTNLGNSTPTKKVDNAVEATREMAISNPKLSNLTLKQKLAVMAEEAATVAVEAGTAKDALQVAVLAANATLEAAAALRLKSTDATCSIALAAGSAASRAGEKSFESIDAMAAAAVQAVQKVTANWWTPQIITEASTLAAALAVATSAIDTGKTRAKVLKTAVLYARKVGLQAQLGRLDLARAVARAAALSFSEAEPSFYGERLLTEAQKVAQEAAADTGATAVAEDLGRSAAQEADELKIPPAARQAAGLAAKHAGGQMSRAKAVKEISIVAQLAGRAAQLAGMTPEEVAVVMGLEIAEALPRFDAHDSPEPMAEDATMAALQAAKTLGLTLKQLEAVTMHAAAGGAITAGKIFFLNVQEISKLAVHAVVAASKGLADEDRAALAAKAAGCAAAQAVADAGASQERVQRAAAAAAQRAAASLQLTPAVASRLAALSAGRAAGRASASEGGSTEELRRSAADAAVAVARALQLPSPDLVGAEAAQQAASEAAAYTARGKKKQPPLPEPKKDFRSLDADGDGLVTAGELGKWEPENDFVSMERNGDGEITMQEFQKWNPQHAKVLVTKTKTAGALLSVARKPESFALDLLLASERRLDSEHDQKSPEEENMERQLDTFSMLDLNHDGKLSADELRAWQGGAALSLPIRRPTLV</sequence>
<name>A0ABP0Q4T1_9DINO</name>
<evidence type="ECO:0000256" key="1">
    <source>
        <dbReference type="ARBA" id="ARBA00022837"/>
    </source>
</evidence>
<feature type="compositionally biased region" description="Basic and acidic residues" evidence="2">
    <location>
        <begin position="1070"/>
        <end position="1079"/>
    </location>
</feature>
<accession>A0ABP0Q4T1</accession>
<gene>
    <name evidence="4" type="ORF">SCF082_LOCUS39443</name>
</gene>
<feature type="compositionally biased region" description="Basic and acidic residues" evidence="2">
    <location>
        <begin position="222"/>
        <end position="240"/>
    </location>
</feature>
<dbReference type="PROSITE" id="PS50222">
    <property type="entry name" value="EF_HAND_2"/>
    <property type="match status" value="3"/>
</dbReference>
<dbReference type="PANTHER" id="PTHR10827">
    <property type="entry name" value="RETICULOCALBIN"/>
    <property type="match status" value="1"/>
</dbReference>
<feature type="region of interest" description="Disordered" evidence="2">
    <location>
        <begin position="216"/>
        <end position="248"/>
    </location>
</feature>
<dbReference type="Pfam" id="PF13202">
    <property type="entry name" value="EF-hand_5"/>
    <property type="match status" value="3"/>
</dbReference>
<feature type="region of interest" description="Disordered" evidence="2">
    <location>
        <begin position="1057"/>
        <end position="1082"/>
    </location>
</feature>
<proteinExistence type="predicted"/>
<dbReference type="SMART" id="SM00054">
    <property type="entry name" value="EFh"/>
    <property type="match status" value="6"/>
</dbReference>
<keyword evidence="1" id="KW-0106">Calcium</keyword>
<evidence type="ECO:0000313" key="5">
    <source>
        <dbReference type="Proteomes" id="UP001642464"/>
    </source>
</evidence>
<dbReference type="InterPro" id="IPR011992">
    <property type="entry name" value="EF-hand-dom_pair"/>
</dbReference>
<dbReference type="InterPro" id="IPR018247">
    <property type="entry name" value="EF_Hand_1_Ca_BS"/>
</dbReference>
<dbReference type="PANTHER" id="PTHR10827:SF52">
    <property type="entry name" value="IP16409P"/>
    <property type="match status" value="1"/>
</dbReference>
<evidence type="ECO:0000256" key="2">
    <source>
        <dbReference type="SAM" id="MobiDB-lite"/>
    </source>
</evidence>
<organism evidence="4 5">
    <name type="scientific">Durusdinium trenchii</name>
    <dbReference type="NCBI Taxonomy" id="1381693"/>
    <lineage>
        <taxon>Eukaryota</taxon>
        <taxon>Sar</taxon>
        <taxon>Alveolata</taxon>
        <taxon>Dinophyceae</taxon>
        <taxon>Suessiales</taxon>
        <taxon>Symbiodiniaceae</taxon>
        <taxon>Durusdinium</taxon>
    </lineage>
</organism>
<evidence type="ECO:0000259" key="3">
    <source>
        <dbReference type="PROSITE" id="PS50222"/>
    </source>
</evidence>
<reference evidence="4 5" key="1">
    <citation type="submission" date="2024-02" db="EMBL/GenBank/DDBJ databases">
        <authorList>
            <person name="Chen Y."/>
            <person name="Shah S."/>
            <person name="Dougan E. K."/>
            <person name="Thang M."/>
            <person name="Chan C."/>
        </authorList>
    </citation>
    <scope>NUCLEOTIDE SEQUENCE [LARGE SCALE GENOMIC DNA]</scope>
</reference>
<dbReference type="InterPro" id="IPR002048">
    <property type="entry name" value="EF_hand_dom"/>
</dbReference>
<feature type="domain" description="EF-hand" evidence="3">
    <location>
        <begin position="1171"/>
        <end position="1206"/>
    </location>
</feature>
<feature type="domain" description="EF-hand" evidence="3">
    <location>
        <begin position="143"/>
        <end position="170"/>
    </location>
</feature>
<evidence type="ECO:0000313" key="4">
    <source>
        <dbReference type="EMBL" id="CAK9083056.1"/>
    </source>
</evidence>